<dbReference type="Gene3D" id="1.20.1280.50">
    <property type="match status" value="1"/>
</dbReference>
<dbReference type="InterPro" id="IPR001810">
    <property type="entry name" value="F-box_dom"/>
</dbReference>
<organism evidence="2 3">
    <name type="scientific">Coemansia reversa (strain ATCC 12441 / NRRL 1564)</name>
    <dbReference type="NCBI Taxonomy" id="763665"/>
    <lineage>
        <taxon>Eukaryota</taxon>
        <taxon>Fungi</taxon>
        <taxon>Fungi incertae sedis</taxon>
        <taxon>Zoopagomycota</taxon>
        <taxon>Kickxellomycotina</taxon>
        <taxon>Kickxellomycetes</taxon>
        <taxon>Kickxellales</taxon>
        <taxon>Kickxellaceae</taxon>
        <taxon>Coemansia</taxon>
    </lineage>
</organism>
<evidence type="ECO:0000259" key="1">
    <source>
        <dbReference type="PROSITE" id="PS50181"/>
    </source>
</evidence>
<dbReference type="PROSITE" id="PS50181">
    <property type="entry name" value="FBOX"/>
    <property type="match status" value="1"/>
</dbReference>
<dbReference type="OrthoDB" id="3219396at2759"/>
<dbReference type="EMBL" id="KZ303488">
    <property type="protein sequence ID" value="PIA18948.1"/>
    <property type="molecule type" value="Genomic_DNA"/>
</dbReference>
<accession>A0A2G5BIV6</accession>
<dbReference type="Pfam" id="PF12937">
    <property type="entry name" value="F-box-like"/>
    <property type="match status" value="1"/>
</dbReference>
<dbReference type="Proteomes" id="UP000242474">
    <property type="component" value="Unassembled WGS sequence"/>
</dbReference>
<keyword evidence="3" id="KW-1185">Reference proteome</keyword>
<protein>
    <recommendedName>
        <fullName evidence="1">F-box domain-containing protein</fullName>
    </recommendedName>
</protein>
<dbReference type="STRING" id="763665.A0A2G5BIV6"/>
<dbReference type="SUPFAM" id="SSF81383">
    <property type="entry name" value="F-box domain"/>
    <property type="match status" value="1"/>
</dbReference>
<feature type="domain" description="F-box" evidence="1">
    <location>
        <begin position="13"/>
        <end position="59"/>
    </location>
</feature>
<name>A0A2G5BIV6_COERN</name>
<dbReference type="AlphaFoldDB" id="A0A2G5BIV6"/>
<evidence type="ECO:0000313" key="2">
    <source>
        <dbReference type="EMBL" id="PIA18948.1"/>
    </source>
</evidence>
<evidence type="ECO:0000313" key="3">
    <source>
        <dbReference type="Proteomes" id="UP000242474"/>
    </source>
</evidence>
<proteinExistence type="predicted"/>
<reference evidence="2 3" key="1">
    <citation type="journal article" date="2015" name="Genome Biol. Evol.">
        <title>Phylogenomic analyses indicate that early fungi evolved digesting cell walls of algal ancestors of land plants.</title>
        <authorList>
            <person name="Chang Y."/>
            <person name="Wang S."/>
            <person name="Sekimoto S."/>
            <person name="Aerts A.L."/>
            <person name="Choi C."/>
            <person name="Clum A."/>
            <person name="LaButti K.M."/>
            <person name="Lindquist E.A."/>
            <person name="Yee Ngan C."/>
            <person name="Ohm R.A."/>
            <person name="Salamov A.A."/>
            <person name="Grigoriev I.V."/>
            <person name="Spatafora J.W."/>
            <person name="Berbee M.L."/>
        </authorList>
    </citation>
    <scope>NUCLEOTIDE SEQUENCE [LARGE SCALE GENOMIC DNA]</scope>
    <source>
        <strain evidence="2 3">NRRL 1564</strain>
    </source>
</reference>
<gene>
    <name evidence="2" type="ORF">COEREDRAFT_95683</name>
</gene>
<sequence>MPLSPLLRSASSSRALHRLPYEILLRVFSLCNGDDLRTLSEVDHRFRSVCNDSHLWKTLYQRRTGHVPKDNTCSYRDQYDQHDRLILSITNDCEVTHNHPPYWDKLEDRRSLFGRAMILHAVSWLHVSGWLRGVHAGRYRVVWRLFILPHAANIFDIDFRAETSTGCSLALTILTLHFRHL</sequence>
<dbReference type="InterPro" id="IPR036047">
    <property type="entry name" value="F-box-like_dom_sf"/>
</dbReference>